<dbReference type="SUPFAM" id="SSF50965">
    <property type="entry name" value="Galactose oxidase, central domain"/>
    <property type="match status" value="1"/>
</dbReference>
<feature type="compositionally biased region" description="Polar residues" evidence="3">
    <location>
        <begin position="563"/>
        <end position="579"/>
    </location>
</feature>
<dbReference type="Proteomes" id="UP000700596">
    <property type="component" value="Unassembled WGS sequence"/>
</dbReference>
<feature type="chain" id="PRO_5040210459" description="Cell wall anchored protein" evidence="5">
    <location>
        <begin position="21"/>
        <end position="761"/>
    </location>
</feature>
<feature type="compositionally biased region" description="Polar residues" evidence="3">
    <location>
        <begin position="629"/>
        <end position="649"/>
    </location>
</feature>
<dbReference type="Gene3D" id="2.120.10.80">
    <property type="entry name" value="Kelch-type beta propeller"/>
    <property type="match status" value="2"/>
</dbReference>
<sequence length="761" mass="82754">MAFLQLYFFVALNFVAISLQQSKNPLSDFCRRWGHQTAQIDGKLYIDGGLVAWNPLSVNPLNYTNTWLLYSDLNTSSQDTGMPLQYANLTKRSEVPSLSGGILWSDEVNKCFYLYGGEYQNNPSDFTFWAYDTILNQWNETKYTSNVKSIQRTSYGAGTQINELGLGFYYGGWMNNHTSPGWNGNPIASSNLVRYDFTTSRLQNNTGPDDLGRAEGSMVYLPASDGGLLVYFGGIEDPYKNGSYVGANMSTIHIFDVSSSKWYNQTASGSIPPSRRQFCAGATWADDHSSYNIYLYGGFGVNPYNVTGFDDAYILTIPSFTWIKSWPSNNSTTVFGHGGCSANVVRRDQMLIIGGWFPESNNCDAENGQGQHNMNLGFNGPQSSLWDKYDPRISKYFVPTPVLSVVGGGPTGGATLTKPSSFANPDLQVYFTRVPAFSPRAATRTISTGTAKPSTTGAPGKTNIGAIAGGVIGGLAVLIVILSLILFCLHRRKKAIKNGKTKEKAASPPPAPVELSATNIPQEMNSPGATKYINVQQPDPGNHPAFAGPNSMHSRSPSDHHPTLSSYGTQNYHSSSPNSAAPIVSPYSTEFPHQFGHQHSPTFPPYSDDPSTYNPQISAHGPNYPPTNGLHQQEYAYSTPISPSSPTFNPQSQPQVYYPPPAEPSQRSHPSYSDRISSPEGTHYSGDTERPLPPSTSHTPAHFYAQPVMRGGSGHSGALSPTHSGEGSHMRLLGDDVGSASGSVDSRRRPVRGKFVEVDHM</sequence>
<keyword evidence="4" id="KW-0472">Membrane</keyword>
<proteinExistence type="predicted"/>
<feature type="compositionally biased region" description="Polar residues" evidence="3">
    <location>
        <begin position="665"/>
        <end position="680"/>
    </location>
</feature>
<keyword evidence="4" id="KW-1133">Transmembrane helix</keyword>
<feature type="signal peptide" evidence="5">
    <location>
        <begin position="1"/>
        <end position="20"/>
    </location>
</feature>
<protein>
    <recommendedName>
        <fullName evidence="8">Cell wall anchored protein</fullName>
    </recommendedName>
</protein>
<evidence type="ECO:0000256" key="2">
    <source>
        <dbReference type="ARBA" id="ARBA00023004"/>
    </source>
</evidence>
<keyword evidence="2" id="KW-0408">Iron</keyword>
<keyword evidence="1" id="KW-0677">Repeat</keyword>
<evidence type="ECO:0000256" key="1">
    <source>
        <dbReference type="ARBA" id="ARBA00022737"/>
    </source>
</evidence>
<feature type="region of interest" description="Disordered" evidence="3">
    <location>
        <begin position="497"/>
        <end position="748"/>
    </location>
</feature>
<keyword evidence="4" id="KW-0812">Transmembrane</keyword>
<dbReference type="InterPro" id="IPR011043">
    <property type="entry name" value="Gal_Oxase/kelch_b-propeller"/>
</dbReference>
<evidence type="ECO:0000313" key="6">
    <source>
        <dbReference type="EMBL" id="KAH7125724.1"/>
    </source>
</evidence>
<evidence type="ECO:0000256" key="5">
    <source>
        <dbReference type="SAM" id="SignalP"/>
    </source>
</evidence>
<feature type="compositionally biased region" description="Polar residues" evidence="3">
    <location>
        <begin position="516"/>
        <end position="539"/>
    </location>
</feature>
<keyword evidence="7" id="KW-1185">Reference proteome</keyword>
<evidence type="ECO:0000256" key="4">
    <source>
        <dbReference type="SAM" id="Phobius"/>
    </source>
</evidence>
<gene>
    <name evidence="6" type="ORF">B0J11DRAFT_312729</name>
</gene>
<evidence type="ECO:0000313" key="7">
    <source>
        <dbReference type="Proteomes" id="UP000700596"/>
    </source>
</evidence>
<name>A0A9P9DTH5_9PLEO</name>
<feature type="compositionally biased region" description="Low complexity" evidence="3">
    <location>
        <begin position="735"/>
        <end position="744"/>
    </location>
</feature>
<reference evidence="6" key="1">
    <citation type="journal article" date="2021" name="Nat. Commun.">
        <title>Genetic determinants of endophytism in the Arabidopsis root mycobiome.</title>
        <authorList>
            <person name="Mesny F."/>
            <person name="Miyauchi S."/>
            <person name="Thiergart T."/>
            <person name="Pickel B."/>
            <person name="Atanasova L."/>
            <person name="Karlsson M."/>
            <person name="Huettel B."/>
            <person name="Barry K.W."/>
            <person name="Haridas S."/>
            <person name="Chen C."/>
            <person name="Bauer D."/>
            <person name="Andreopoulos W."/>
            <person name="Pangilinan J."/>
            <person name="LaButti K."/>
            <person name="Riley R."/>
            <person name="Lipzen A."/>
            <person name="Clum A."/>
            <person name="Drula E."/>
            <person name="Henrissat B."/>
            <person name="Kohler A."/>
            <person name="Grigoriev I.V."/>
            <person name="Martin F.M."/>
            <person name="Hacquard S."/>
        </authorList>
    </citation>
    <scope>NUCLEOTIDE SEQUENCE</scope>
    <source>
        <strain evidence="6">MPI-CAGE-CH-0243</strain>
    </source>
</reference>
<evidence type="ECO:0000256" key="3">
    <source>
        <dbReference type="SAM" id="MobiDB-lite"/>
    </source>
</evidence>
<feature type="transmembrane region" description="Helical" evidence="4">
    <location>
        <begin position="464"/>
        <end position="489"/>
    </location>
</feature>
<comment type="caution">
    <text evidence="6">The sequence shown here is derived from an EMBL/GenBank/DDBJ whole genome shotgun (WGS) entry which is preliminary data.</text>
</comment>
<dbReference type="EMBL" id="JAGMWT010000007">
    <property type="protein sequence ID" value="KAH7125724.1"/>
    <property type="molecule type" value="Genomic_DNA"/>
</dbReference>
<dbReference type="OrthoDB" id="10251809at2759"/>
<dbReference type="GO" id="GO:0019760">
    <property type="term" value="P:glucosinolate metabolic process"/>
    <property type="evidence" value="ECO:0007669"/>
    <property type="project" value="UniProtKB-ARBA"/>
</dbReference>
<keyword evidence="5" id="KW-0732">Signal</keyword>
<dbReference type="InterPro" id="IPR015915">
    <property type="entry name" value="Kelch-typ_b-propeller"/>
</dbReference>
<dbReference type="PANTHER" id="PTHR47435:SF4">
    <property type="entry name" value="KELCH REPEAT PROTEIN (AFU_ORTHOLOGUE AFUA_5G12780)"/>
    <property type="match status" value="1"/>
</dbReference>
<dbReference type="AlphaFoldDB" id="A0A9P9DTH5"/>
<dbReference type="PANTHER" id="PTHR47435">
    <property type="entry name" value="KELCH REPEAT PROTEIN (AFU_ORTHOLOGUE AFUA_5G12780)"/>
    <property type="match status" value="1"/>
</dbReference>
<accession>A0A9P9DTH5</accession>
<evidence type="ECO:0008006" key="8">
    <source>
        <dbReference type="Google" id="ProtNLM"/>
    </source>
</evidence>
<organism evidence="6 7">
    <name type="scientific">Dendryphion nanum</name>
    <dbReference type="NCBI Taxonomy" id="256645"/>
    <lineage>
        <taxon>Eukaryota</taxon>
        <taxon>Fungi</taxon>
        <taxon>Dikarya</taxon>
        <taxon>Ascomycota</taxon>
        <taxon>Pezizomycotina</taxon>
        <taxon>Dothideomycetes</taxon>
        <taxon>Pleosporomycetidae</taxon>
        <taxon>Pleosporales</taxon>
        <taxon>Torulaceae</taxon>
        <taxon>Dendryphion</taxon>
    </lineage>
</organism>